<evidence type="ECO:0000256" key="1">
    <source>
        <dbReference type="SAM" id="Phobius"/>
    </source>
</evidence>
<keyword evidence="3" id="KW-1185">Reference proteome</keyword>
<dbReference type="EMBL" id="CP034593">
    <property type="protein sequence ID" value="AZQ76528.1"/>
    <property type="molecule type" value="Genomic_DNA"/>
</dbReference>
<dbReference type="KEGG" id="flh:EJ997_03375"/>
<organism evidence="2 3">
    <name type="scientific">Flaviflexus ciconiae</name>
    <dbReference type="NCBI Taxonomy" id="2496867"/>
    <lineage>
        <taxon>Bacteria</taxon>
        <taxon>Bacillati</taxon>
        <taxon>Actinomycetota</taxon>
        <taxon>Actinomycetes</taxon>
        <taxon>Actinomycetales</taxon>
        <taxon>Actinomycetaceae</taxon>
        <taxon>Flaviflexus</taxon>
    </lineage>
</organism>
<feature type="transmembrane region" description="Helical" evidence="1">
    <location>
        <begin position="6"/>
        <end position="27"/>
    </location>
</feature>
<proteinExistence type="predicted"/>
<dbReference type="AlphaFoldDB" id="A0A3S9PW20"/>
<evidence type="ECO:0008006" key="4">
    <source>
        <dbReference type="Google" id="ProtNLM"/>
    </source>
</evidence>
<keyword evidence="1" id="KW-0812">Transmembrane</keyword>
<dbReference type="RefSeq" id="WP_126703336.1">
    <property type="nucleotide sequence ID" value="NZ_CP034593.1"/>
</dbReference>
<name>A0A3S9PW20_9ACTO</name>
<keyword evidence="1" id="KW-1133">Transmembrane helix</keyword>
<dbReference type="OrthoDB" id="4410230at2"/>
<accession>A0A3S9PW20</accession>
<dbReference type="Proteomes" id="UP000280344">
    <property type="component" value="Chromosome"/>
</dbReference>
<evidence type="ECO:0000313" key="3">
    <source>
        <dbReference type="Proteomes" id="UP000280344"/>
    </source>
</evidence>
<evidence type="ECO:0000313" key="2">
    <source>
        <dbReference type="EMBL" id="AZQ76528.1"/>
    </source>
</evidence>
<reference evidence="2 3" key="1">
    <citation type="submission" date="2018-12" db="EMBL/GenBank/DDBJ databases">
        <title>Complete genome sequence of Flaviflexus sp. H23T48.</title>
        <authorList>
            <person name="Bae J.-W."/>
            <person name="Lee J.-Y."/>
        </authorList>
    </citation>
    <scope>NUCLEOTIDE SEQUENCE [LARGE SCALE GENOMIC DNA]</scope>
    <source>
        <strain evidence="2 3">H23T48</strain>
    </source>
</reference>
<sequence length="206" mass="23247">MKVALAKYWVPIGAGLIILGLLLGFAVNTGVRNIFGIGQESHNTQVVHSLDREEEVVLLSLGIQGIDERRETRQVFGQDIPGTGRTLFLQYNYRAKLGLDGQEVVIEEKGEDVLLVRIPEFKFIGHDQVEFKTALEDNGLISWVTPDIDTPDLITELLNDDVMYQHVNDNRDLLEEQARVFYTGIIHSVDPEIEIIFEFADPTRAD</sequence>
<gene>
    <name evidence="2" type="ORF">EJ997_03375</name>
</gene>
<protein>
    <recommendedName>
        <fullName evidence="4">DUF4230 domain-containing protein</fullName>
    </recommendedName>
</protein>
<keyword evidence="1" id="KW-0472">Membrane</keyword>